<accession>A0ABU1T7E7</accession>
<dbReference type="RefSeq" id="WP_310092533.1">
    <property type="nucleotide sequence ID" value="NZ_JAVDUU010000001.1"/>
</dbReference>
<dbReference type="PROSITE" id="PS51318">
    <property type="entry name" value="TAT"/>
    <property type="match status" value="1"/>
</dbReference>
<keyword evidence="2 4" id="KW-0378">Hydrolase</keyword>
<dbReference type="Proteomes" id="UP001247620">
    <property type="component" value="Unassembled WGS sequence"/>
</dbReference>
<keyword evidence="3 4" id="KW-0326">Glycosidase</keyword>
<protein>
    <submittedName>
        <fullName evidence="5">Polygalacturonase</fullName>
    </submittedName>
</protein>
<evidence type="ECO:0000313" key="6">
    <source>
        <dbReference type="Proteomes" id="UP001247620"/>
    </source>
</evidence>
<dbReference type="InterPro" id="IPR012334">
    <property type="entry name" value="Pectin_lyas_fold"/>
</dbReference>
<name>A0ABU1T7E7_9SPHI</name>
<comment type="similarity">
    <text evidence="1 4">Belongs to the glycosyl hydrolase 28 family.</text>
</comment>
<evidence type="ECO:0000313" key="5">
    <source>
        <dbReference type="EMBL" id="MDR6941135.1"/>
    </source>
</evidence>
<gene>
    <name evidence="5" type="ORF">J2W55_000963</name>
</gene>
<dbReference type="InterPro" id="IPR000743">
    <property type="entry name" value="Glyco_hydro_28"/>
</dbReference>
<comment type="caution">
    <text evidence="5">The sequence shown here is derived from an EMBL/GenBank/DDBJ whole genome shotgun (WGS) entry which is preliminary data.</text>
</comment>
<dbReference type="Gene3D" id="2.160.20.10">
    <property type="entry name" value="Single-stranded right-handed beta-helix, Pectin lyase-like"/>
    <property type="match status" value="1"/>
</dbReference>
<dbReference type="PANTHER" id="PTHR31339">
    <property type="entry name" value="PECTIN LYASE-RELATED"/>
    <property type="match status" value="1"/>
</dbReference>
<dbReference type="PANTHER" id="PTHR31339:SF9">
    <property type="entry name" value="PLASMIN AND FIBRONECTIN-BINDING PROTEIN A"/>
    <property type="match status" value="1"/>
</dbReference>
<evidence type="ECO:0000256" key="4">
    <source>
        <dbReference type="RuleBase" id="RU361169"/>
    </source>
</evidence>
<evidence type="ECO:0000256" key="3">
    <source>
        <dbReference type="ARBA" id="ARBA00023295"/>
    </source>
</evidence>
<dbReference type="InterPro" id="IPR006626">
    <property type="entry name" value="PbH1"/>
</dbReference>
<dbReference type="InterPro" id="IPR011050">
    <property type="entry name" value="Pectin_lyase_fold/virulence"/>
</dbReference>
<keyword evidence="6" id="KW-1185">Reference proteome</keyword>
<dbReference type="Pfam" id="PF00295">
    <property type="entry name" value="Glyco_hydro_28"/>
    <property type="match status" value="1"/>
</dbReference>
<organism evidence="5 6">
    <name type="scientific">Mucilaginibacter pocheonensis</name>
    <dbReference type="NCBI Taxonomy" id="398050"/>
    <lineage>
        <taxon>Bacteria</taxon>
        <taxon>Pseudomonadati</taxon>
        <taxon>Bacteroidota</taxon>
        <taxon>Sphingobacteriia</taxon>
        <taxon>Sphingobacteriales</taxon>
        <taxon>Sphingobacteriaceae</taxon>
        <taxon>Mucilaginibacter</taxon>
    </lineage>
</organism>
<proteinExistence type="inferred from homology"/>
<dbReference type="InterPro" id="IPR051801">
    <property type="entry name" value="GH28_Enzymes"/>
</dbReference>
<dbReference type="InterPro" id="IPR006311">
    <property type="entry name" value="TAT_signal"/>
</dbReference>
<dbReference type="SMART" id="SM00710">
    <property type="entry name" value="PbH1"/>
    <property type="match status" value="7"/>
</dbReference>
<evidence type="ECO:0000256" key="1">
    <source>
        <dbReference type="ARBA" id="ARBA00008834"/>
    </source>
</evidence>
<dbReference type="EMBL" id="JAVDUU010000001">
    <property type="protein sequence ID" value="MDR6941135.1"/>
    <property type="molecule type" value="Genomic_DNA"/>
</dbReference>
<dbReference type="SUPFAM" id="SSF51126">
    <property type="entry name" value="Pectin lyase-like"/>
    <property type="match status" value="1"/>
</dbReference>
<reference evidence="5 6" key="1">
    <citation type="submission" date="2023-07" db="EMBL/GenBank/DDBJ databases">
        <title>Sorghum-associated microbial communities from plants grown in Nebraska, USA.</title>
        <authorList>
            <person name="Schachtman D."/>
        </authorList>
    </citation>
    <scope>NUCLEOTIDE SEQUENCE [LARGE SCALE GENOMIC DNA]</scope>
    <source>
        <strain evidence="5 6">3262</strain>
    </source>
</reference>
<sequence length="563" mass="60317">MTDQDNKAISRRNWLGAMGKVSLGTGLIAVTSHTFGAGRLPQVKATGNDMGARVYNIRDFGAKGDGKALDTAALQTAIDTCNKEQGGTVLVPAGVFVIGTVELKSNVTLHIAAQGKLLGSADGRQYHASDAIPLDIGWTMNDGNVGLIFAANAENITIEGNGIIDGQGAQFRSDTKGVLPPAGITGNHRPYHLLFYQCKNLTVRDISLINSAYHSVRVCLCSYVKMEGLYIRGKVIHNNDGFHFIGSTYVHVSNCDVQSQDDACALFGSCKFVTVSDCSFSTRWSVFRFGGGEAENIMVSNCLIYETYGCPIKMRCSPGSRFENITFSNLVMKDVTGPISIGLGTAKSSVNKVTDTPGIIRNISFNNIQATVVKPVPLRGSEFASKYNPGEIFSCITLNAMNDVYLENISFNNVDVTFPGGGTAEHASVRDVPKVAGEYYQIGIPPAYGMYARNVRGLTLHNIRFAMTSPDMRPALILDNVQDATVNGLSAQGQKNAESLLRFINTQDILVTALRVLTPVTNLLQAEGSTCANIKIEGGDISKAGKALVVTSGASTQAIRLRE</sequence>
<evidence type="ECO:0000256" key="2">
    <source>
        <dbReference type="ARBA" id="ARBA00022801"/>
    </source>
</evidence>